<reference evidence="3" key="1">
    <citation type="submission" date="2023-03" db="EMBL/GenBank/DDBJ databases">
        <authorList>
            <person name="Shen W."/>
            <person name="Cai J."/>
        </authorList>
    </citation>
    <scope>NUCLEOTIDE SEQUENCE</scope>
    <source>
        <strain evidence="3">P69-2</strain>
    </source>
</reference>
<protein>
    <submittedName>
        <fullName evidence="3">WxL domain-containing protein</fullName>
    </submittedName>
</protein>
<evidence type="ECO:0000256" key="1">
    <source>
        <dbReference type="SAM" id="SignalP"/>
    </source>
</evidence>
<feature type="domain" description="WxL" evidence="2">
    <location>
        <begin position="27"/>
        <end position="241"/>
    </location>
</feature>
<comment type="caution">
    <text evidence="3">The sequence shown here is derived from an EMBL/GenBank/DDBJ whole genome shotgun (WGS) entry which is preliminary data.</text>
</comment>
<dbReference type="RefSeq" id="WP_311796459.1">
    <property type="nucleotide sequence ID" value="NZ_JARQAI010000001.1"/>
</dbReference>
<feature type="signal peptide" evidence="1">
    <location>
        <begin position="1"/>
        <end position="25"/>
    </location>
</feature>
<sequence>MSKRLILLLLLFFSGVGICLPEATAAEGSEYTTKGMITFTPNEEITDPLNPSDPLQPIQPVDPIDPNGPNPGTGGALSIDYASSLDFGAQKITTQDKIYLAKAQKYQTTTSEEKQGPNYIQVSDKRGSQAGWRLQVKQAEQFKTEEGESLSGAQVTFKNGRIATIAESVPPTASTSVVIQPNNMLKDVLVAEKNTGAGTFLLAWGDEQTAAESIELFVPGSATKLAKVYTTTFTWCLTDAPPNA</sequence>
<dbReference type="InterPro" id="IPR027994">
    <property type="entry name" value="WxL_dom"/>
</dbReference>
<dbReference type="Proteomes" id="UP001180842">
    <property type="component" value="Unassembled WGS sequence"/>
</dbReference>
<organism evidence="3 4">
    <name type="scientific">Enterococcus pseudoavium</name>
    <dbReference type="NCBI Taxonomy" id="44007"/>
    <lineage>
        <taxon>Bacteria</taxon>
        <taxon>Bacillati</taxon>
        <taxon>Bacillota</taxon>
        <taxon>Bacilli</taxon>
        <taxon>Lactobacillales</taxon>
        <taxon>Enterococcaceae</taxon>
        <taxon>Enterococcus</taxon>
    </lineage>
</organism>
<keyword evidence="1" id="KW-0732">Signal</keyword>
<evidence type="ECO:0000259" key="2">
    <source>
        <dbReference type="Pfam" id="PF13731"/>
    </source>
</evidence>
<evidence type="ECO:0000313" key="3">
    <source>
        <dbReference type="EMBL" id="MDT2735852.1"/>
    </source>
</evidence>
<dbReference type="EMBL" id="JARQAI010000001">
    <property type="protein sequence ID" value="MDT2735852.1"/>
    <property type="molecule type" value="Genomic_DNA"/>
</dbReference>
<dbReference type="Pfam" id="PF13731">
    <property type="entry name" value="WxL"/>
    <property type="match status" value="1"/>
</dbReference>
<accession>A0AAE4I0A3</accession>
<name>A0AAE4I0A3_9ENTE</name>
<gene>
    <name evidence="3" type="ORF">P7H00_01730</name>
</gene>
<dbReference type="AlphaFoldDB" id="A0AAE4I0A3"/>
<evidence type="ECO:0000313" key="4">
    <source>
        <dbReference type="Proteomes" id="UP001180842"/>
    </source>
</evidence>
<proteinExistence type="predicted"/>
<feature type="chain" id="PRO_5042041911" evidence="1">
    <location>
        <begin position="26"/>
        <end position="244"/>
    </location>
</feature>